<feature type="compositionally biased region" description="Basic and acidic residues" evidence="1">
    <location>
        <begin position="307"/>
        <end position="333"/>
    </location>
</feature>
<dbReference type="SUPFAM" id="SSF52540">
    <property type="entry name" value="P-loop containing nucleoside triphosphate hydrolases"/>
    <property type="match status" value="1"/>
</dbReference>
<feature type="region of interest" description="Disordered" evidence="1">
    <location>
        <begin position="1"/>
        <end position="76"/>
    </location>
</feature>
<keyword evidence="3" id="KW-1185">Reference proteome</keyword>
<evidence type="ECO:0000313" key="3">
    <source>
        <dbReference type="Proteomes" id="UP001151699"/>
    </source>
</evidence>
<dbReference type="Pfam" id="PF13671">
    <property type="entry name" value="AAA_33"/>
    <property type="match status" value="1"/>
</dbReference>
<keyword evidence="2" id="KW-0687">Ribonucleoprotein</keyword>
<feature type="compositionally biased region" description="Basic and acidic residues" evidence="1">
    <location>
        <begin position="1"/>
        <end position="28"/>
    </location>
</feature>
<feature type="compositionally biased region" description="Gly residues" evidence="1">
    <location>
        <begin position="380"/>
        <end position="394"/>
    </location>
</feature>
<dbReference type="PANTHER" id="PTHR12381">
    <property type="entry name" value="HETEROGENEOUS NUCLEAR RIBONUCLEOPROTEIN U FAMILY MEMBER"/>
    <property type="match status" value="1"/>
</dbReference>
<evidence type="ECO:0000256" key="1">
    <source>
        <dbReference type="SAM" id="MobiDB-lite"/>
    </source>
</evidence>
<organism evidence="2 3">
    <name type="scientific">Pseudolycoriella hygida</name>
    <dbReference type="NCBI Taxonomy" id="35572"/>
    <lineage>
        <taxon>Eukaryota</taxon>
        <taxon>Metazoa</taxon>
        <taxon>Ecdysozoa</taxon>
        <taxon>Arthropoda</taxon>
        <taxon>Hexapoda</taxon>
        <taxon>Insecta</taxon>
        <taxon>Pterygota</taxon>
        <taxon>Neoptera</taxon>
        <taxon>Endopterygota</taxon>
        <taxon>Diptera</taxon>
        <taxon>Nematocera</taxon>
        <taxon>Sciaroidea</taxon>
        <taxon>Sciaridae</taxon>
        <taxon>Pseudolycoriella</taxon>
    </lineage>
</organism>
<feature type="non-terminal residue" evidence="2">
    <location>
        <position position="1"/>
    </location>
</feature>
<reference evidence="2" key="1">
    <citation type="submission" date="2022-07" db="EMBL/GenBank/DDBJ databases">
        <authorList>
            <person name="Trinca V."/>
            <person name="Uliana J.V.C."/>
            <person name="Torres T.T."/>
            <person name="Ward R.J."/>
            <person name="Monesi N."/>
        </authorList>
    </citation>
    <scope>NUCLEOTIDE SEQUENCE</scope>
    <source>
        <strain evidence="2">HSMRA1968</strain>
        <tissue evidence="2">Whole embryos</tissue>
    </source>
</reference>
<sequence>KSSPKKEKSEEDENPTNKDEAATTRKDIPEEEASTSAEEKVEEKSTDPVQVEQKATEVSEANGEGQVKNASEEPSTEKVMLPGYEFIAKIPFEQLVPGYSRPESRKECEIILLIGLPGSGKSYWAKNFVSENAEKRYNVLGVQPLLSKMTISGEPRKKHVEMKWDRFIDSCIRGVNIIQDIASKRRRNYIIDQPNVISQNQRRKIRGFGDFKRKAIVFIPDDEEYKQRLEKKLENEGKEVSEYSSDDMKANFSIPNAGCWFDDVEFIGLEGEEAKKKVAEYNEQGKKALSSHPSSYNRGSRDHHRQRRDDFRDNRDRDRRWGGDRRSDGRSDYRSQSWRGGGGGFDRRDRWHGGGGGGSWNHRPYDSYRGNSRYDDRGYRGGGGSGGGGGYGRR</sequence>
<accession>A0A9Q0NBI7</accession>
<feature type="region of interest" description="Disordered" evidence="1">
    <location>
        <begin position="283"/>
        <end position="394"/>
    </location>
</feature>
<dbReference type="OrthoDB" id="445357at2759"/>
<proteinExistence type="predicted"/>
<dbReference type="AlphaFoldDB" id="A0A9Q0NBI7"/>
<dbReference type="EMBL" id="WJQU01000001">
    <property type="protein sequence ID" value="KAJ6647268.1"/>
    <property type="molecule type" value="Genomic_DNA"/>
</dbReference>
<dbReference type="GO" id="GO:0005634">
    <property type="term" value="C:nucleus"/>
    <property type="evidence" value="ECO:0007669"/>
    <property type="project" value="TreeGrafter"/>
</dbReference>
<dbReference type="GO" id="GO:0003723">
    <property type="term" value="F:RNA binding"/>
    <property type="evidence" value="ECO:0007669"/>
    <property type="project" value="TreeGrafter"/>
</dbReference>
<feature type="compositionally biased region" description="Basic and acidic residues" evidence="1">
    <location>
        <begin position="37"/>
        <end position="46"/>
    </location>
</feature>
<dbReference type="InterPro" id="IPR027417">
    <property type="entry name" value="P-loop_NTPase"/>
</dbReference>
<evidence type="ECO:0000313" key="2">
    <source>
        <dbReference type="EMBL" id="KAJ6647268.1"/>
    </source>
</evidence>
<name>A0A9Q0NBI7_9DIPT</name>
<comment type="caution">
    <text evidence="2">The sequence shown here is derived from an EMBL/GenBank/DDBJ whole genome shotgun (WGS) entry which is preliminary data.</text>
</comment>
<protein>
    <submittedName>
        <fullName evidence="2">Heterogeneous nuclear ribonucleoprotein U-like protein 1</fullName>
    </submittedName>
</protein>
<dbReference type="GO" id="GO:0000380">
    <property type="term" value="P:alternative mRNA splicing, via spliceosome"/>
    <property type="evidence" value="ECO:0007669"/>
    <property type="project" value="TreeGrafter"/>
</dbReference>
<dbReference type="GO" id="GO:1990904">
    <property type="term" value="C:ribonucleoprotein complex"/>
    <property type="evidence" value="ECO:0007669"/>
    <property type="project" value="UniProtKB-KW"/>
</dbReference>
<gene>
    <name evidence="2" type="primary">HNRNPUL1</name>
    <name evidence="2" type="ORF">Bhyg_02490</name>
</gene>
<dbReference type="Gene3D" id="3.40.50.300">
    <property type="entry name" value="P-loop containing nucleotide triphosphate hydrolases"/>
    <property type="match status" value="1"/>
</dbReference>
<dbReference type="Proteomes" id="UP001151699">
    <property type="component" value="Chromosome A"/>
</dbReference>
<dbReference type="PANTHER" id="PTHR12381:SF56">
    <property type="entry name" value="B30.2_SPRY DOMAIN-CONTAINING PROTEIN-RELATED"/>
    <property type="match status" value="1"/>
</dbReference>